<gene>
    <name evidence="2" type="ORF">VNO77_23271</name>
</gene>
<keyword evidence="1" id="KW-1133">Transmembrane helix</keyword>
<accession>A0AAN9L453</accession>
<keyword evidence="1" id="KW-0472">Membrane</keyword>
<dbReference type="Proteomes" id="UP001367508">
    <property type="component" value="Unassembled WGS sequence"/>
</dbReference>
<organism evidence="2 3">
    <name type="scientific">Canavalia gladiata</name>
    <name type="common">Sword bean</name>
    <name type="synonym">Dolichos gladiatus</name>
    <dbReference type="NCBI Taxonomy" id="3824"/>
    <lineage>
        <taxon>Eukaryota</taxon>
        <taxon>Viridiplantae</taxon>
        <taxon>Streptophyta</taxon>
        <taxon>Embryophyta</taxon>
        <taxon>Tracheophyta</taxon>
        <taxon>Spermatophyta</taxon>
        <taxon>Magnoliopsida</taxon>
        <taxon>eudicotyledons</taxon>
        <taxon>Gunneridae</taxon>
        <taxon>Pentapetalae</taxon>
        <taxon>rosids</taxon>
        <taxon>fabids</taxon>
        <taxon>Fabales</taxon>
        <taxon>Fabaceae</taxon>
        <taxon>Papilionoideae</taxon>
        <taxon>50 kb inversion clade</taxon>
        <taxon>NPAAA clade</taxon>
        <taxon>indigoferoid/millettioid clade</taxon>
        <taxon>Phaseoleae</taxon>
        <taxon>Canavalia</taxon>
    </lineage>
</organism>
<dbReference type="EMBL" id="JAYMYQ010000005">
    <property type="protein sequence ID" value="KAK7329125.1"/>
    <property type="molecule type" value="Genomic_DNA"/>
</dbReference>
<name>A0AAN9L453_CANGL</name>
<reference evidence="2 3" key="1">
    <citation type="submission" date="2024-01" db="EMBL/GenBank/DDBJ databases">
        <title>The genomes of 5 underutilized Papilionoideae crops provide insights into root nodulation and disease resistanc.</title>
        <authorList>
            <person name="Jiang F."/>
        </authorList>
    </citation>
    <scope>NUCLEOTIDE SEQUENCE [LARGE SCALE GENOMIC DNA]</scope>
    <source>
        <strain evidence="2">LVBAO_FW01</strain>
        <tissue evidence="2">Leaves</tissue>
    </source>
</reference>
<feature type="transmembrane region" description="Helical" evidence="1">
    <location>
        <begin position="41"/>
        <end position="62"/>
    </location>
</feature>
<dbReference type="AlphaFoldDB" id="A0AAN9L453"/>
<evidence type="ECO:0000313" key="3">
    <source>
        <dbReference type="Proteomes" id="UP001367508"/>
    </source>
</evidence>
<keyword evidence="3" id="KW-1185">Reference proteome</keyword>
<proteinExistence type="predicted"/>
<keyword evidence="1" id="KW-0812">Transmembrane</keyword>
<protein>
    <submittedName>
        <fullName evidence="2">Uncharacterized protein</fullName>
    </submittedName>
</protein>
<comment type="caution">
    <text evidence="2">The sequence shown here is derived from an EMBL/GenBank/DDBJ whole genome shotgun (WGS) entry which is preliminary data.</text>
</comment>
<feature type="transmembrane region" description="Helical" evidence="1">
    <location>
        <begin position="83"/>
        <end position="101"/>
    </location>
</feature>
<sequence>MYMFVLFACVYAGYVNTYFRRESAFDHVKAEKQTRRNLADYVMQDYTCLLLYMIVSALSQIFSLQYSYILRCDFLLSLLRRRIVVMVCLWCYAHVYFNLLICNAAKDCPCIVNGLLGYNMVQILWFGISLTNPAS</sequence>
<evidence type="ECO:0000313" key="2">
    <source>
        <dbReference type="EMBL" id="KAK7329125.1"/>
    </source>
</evidence>
<evidence type="ECO:0000256" key="1">
    <source>
        <dbReference type="SAM" id="Phobius"/>
    </source>
</evidence>